<keyword evidence="4" id="KW-0735">Signal-anchor</keyword>
<evidence type="ECO:0000256" key="7">
    <source>
        <dbReference type="SAM" id="MobiDB-lite"/>
    </source>
</evidence>
<dbReference type="GO" id="GO:0016413">
    <property type="term" value="F:O-acetyltransferase activity"/>
    <property type="evidence" value="ECO:0007669"/>
    <property type="project" value="InterPro"/>
</dbReference>
<feature type="domain" description="Enhanced disease resistance 4-like N-terminal" evidence="10">
    <location>
        <begin position="6"/>
        <end position="39"/>
    </location>
</feature>
<evidence type="ECO:0000256" key="6">
    <source>
        <dbReference type="ARBA" id="ARBA00023136"/>
    </source>
</evidence>
<dbReference type="Pfam" id="PF22910">
    <property type="entry name" value="EDR4-like_1st"/>
    <property type="match status" value="1"/>
</dbReference>
<sequence>MSDSAKVRFVRCPKCQNLLHEPIDYSIYECGGCGAVLLAKHKGYVCGSLSDDGKVGVGDSGKSESSLEKGLVDRSDAKPQTEMESVRFSTSKYPDEGPSNGFSSKYMGSWRNRNEADGADMVQHLEQDRAELQRKLDELKVHPCVLTRPLDASVCPPSQLSSMASLGTALNSFAWTVDSAIRSSSGSSGEETFPVRSFASVVDRAINSDSAEDVEEDFMLFTRTEIVATATDNFSVEVENTIKKSVQDCSWSNHTGDPSLLNVVTVNGKPMSNFNIKKAEKIAGPIQPGNYWYDFRGGFWGVMGGPCLGIIPPFIEEFNHPLPHKCSGGNTDVYVNGRELHQKDLDLLAGKGLPTDRDRSYIIEISGKVFDAYTGEESNSLGQLAPVVEKMKHGFGMAVPLFQLQRYKHETRAKYKGYVAVNGKRMSNPVINRAEKLAGIILPGKYWYDFRGGFWGVMGGPCLGIIPPFIEEFNLPMPYKCCGGNTGVYVNGRELHQKDLDLLAKRGLPKDRDRSYIIEISGRVLNEDTGEELLGLGKLAPTSVRLFCLVAKAFVEMMKETRSDSNSLFAQKHSHHHRFFLKLAVSCLLLGLTVRLLFTDSFSLSSVVHNPPPLANAIPHSPFLSFPPPPSYSLHFPANQTQDAVECDLFVGDWVPDLNGPRYNNESCRVIEAHQNCMKNGRPDSGYLYWRWNPRGCELPKFSPSKFLDMMRDKSWAFIGDSISRNHVQSLLCLLSQVEAGDEVYHDKEFKSRIWKFPSYNFTLSTLWSPFLVKADIFEDINGVSSSETQLHLDIVDDKWTSQYKNFDYVEMMKETRSDSNSLFAQKHSHHHRFFLKLAVSCLLLGLTVRLLFTDSFSLSSVVHNPPPLANAIPHSPFLSFPPPPSYSLHFPANQTQDAVECDLFVGDWVPDLNGPRYNNESCRVIEAHQNCMKNGRPDSGYLYWRWNPRGCELPKFSPSKFLDMMRDKSWAFIGDSISRNHVQSLLCLLSQVEAGDEVYHDKEFKSRIWKFPSYNFTLSTLWSPFLVKADIFEDINGVSSSETQLHLDIVDDKWTSQYKNFDYVVIAGGKWFLKTAIYHENNTVTGCHKCHGKNLTDVGFQHAYSKALHQAFDFMAHSEHKAVVFFRTTTPDHFENGEWFSGGYCNRTLPFKEEQIDVRYEDSILRSIELEEFNWAKKASPNFKLLDTTGLSLLRPDGHPGPYRQFHPLLNSKVQNDCLHWCLPGPIDSWNDILLQMLTV</sequence>
<dbReference type="PANTHER" id="PTHR32285">
    <property type="entry name" value="PROTEIN TRICHOME BIREFRINGENCE-LIKE 9-RELATED"/>
    <property type="match status" value="1"/>
</dbReference>
<evidence type="ECO:0000259" key="10">
    <source>
        <dbReference type="Pfam" id="PF22910"/>
    </source>
</evidence>
<evidence type="ECO:0000256" key="2">
    <source>
        <dbReference type="ARBA" id="ARBA00007727"/>
    </source>
</evidence>
<dbReference type="PANTHER" id="PTHR32285:SF324">
    <property type="entry name" value="PROTEIN TRICHOME BIREFRINGENCE-LIKE 25"/>
    <property type="match status" value="1"/>
</dbReference>
<dbReference type="Pfam" id="PF13839">
    <property type="entry name" value="PC-Esterase"/>
    <property type="match status" value="2"/>
</dbReference>
<feature type="domain" description="Trichome birefringence-like N-terminal" evidence="9">
    <location>
        <begin position="646"/>
        <end position="698"/>
    </location>
</feature>
<comment type="similarity">
    <text evidence="2">Belongs to the PC-esterase family. TBL subfamily.</text>
</comment>
<dbReference type="InterPro" id="IPR055126">
    <property type="entry name" value="EDR4-like_N"/>
</dbReference>
<keyword evidence="6" id="KW-0472">Membrane</keyword>
<evidence type="ECO:0000256" key="1">
    <source>
        <dbReference type="ARBA" id="ARBA00004167"/>
    </source>
</evidence>
<feature type="domain" description="Trichome birefringence-like C-terminal" evidence="8">
    <location>
        <begin position="954"/>
        <end position="1238"/>
    </location>
</feature>
<feature type="domain" description="Trichome birefringence-like N-terminal" evidence="9">
    <location>
        <begin position="901"/>
        <end position="953"/>
    </location>
</feature>
<proteinExistence type="inferred from homology"/>
<evidence type="ECO:0000256" key="5">
    <source>
        <dbReference type="ARBA" id="ARBA00022989"/>
    </source>
</evidence>
<gene>
    <name evidence="11" type="ORF">DEO72_LG1g1171</name>
</gene>
<name>A0A4D6KI44_VIGUN</name>
<keyword evidence="12" id="KW-1185">Reference proteome</keyword>
<dbReference type="GO" id="GO:0005794">
    <property type="term" value="C:Golgi apparatus"/>
    <property type="evidence" value="ECO:0007669"/>
    <property type="project" value="TreeGrafter"/>
</dbReference>
<dbReference type="AlphaFoldDB" id="A0A4D6KI44"/>
<dbReference type="InterPro" id="IPR025846">
    <property type="entry name" value="TBL_N"/>
</dbReference>
<evidence type="ECO:0000313" key="12">
    <source>
        <dbReference type="Proteomes" id="UP000501690"/>
    </source>
</evidence>
<dbReference type="Proteomes" id="UP000501690">
    <property type="component" value="Linkage Group LG1"/>
</dbReference>
<protein>
    <submittedName>
        <fullName evidence="11">Protein trichome birefringence-like 25/26</fullName>
    </submittedName>
</protein>
<dbReference type="GO" id="GO:0016020">
    <property type="term" value="C:membrane"/>
    <property type="evidence" value="ECO:0007669"/>
    <property type="project" value="UniProtKB-SubCell"/>
</dbReference>
<evidence type="ECO:0000313" key="11">
    <source>
        <dbReference type="EMBL" id="QCD77546.1"/>
    </source>
</evidence>
<evidence type="ECO:0000259" key="9">
    <source>
        <dbReference type="Pfam" id="PF14416"/>
    </source>
</evidence>
<evidence type="ECO:0000256" key="3">
    <source>
        <dbReference type="ARBA" id="ARBA00022692"/>
    </source>
</evidence>
<feature type="domain" description="Trichome birefringence-like C-terminal" evidence="8">
    <location>
        <begin position="699"/>
        <end position="810"/>
    </location>
</feature>
<feature type="compositionally biased region" description="Basic and acidic residues" evidence="7">
    <location>
        <begin position="61"/>
        <end position="85"/>
    </location>
</feature>
<feature type="region of interest" description="Disordered" evidence="7">
    <location>
        <begin position="55"/>
        <end position="95"/>
    </location>
</feature>
<accession>A0A4D6KI44</accession>
<dbReference type="InterPro" id="IPR026057">
    <property type="entry name" value="TBL_C"/>
</dbReference>
<keyword evidence="3" id="KW-0812">Transmembrane</keyword>
<comment type="subcellular location">
    <subcellularLocation>
        <location evidence="1">Membrane</location>
        <topology evidence="1">Single-pass membrane protein</topology>
    </subcellularLocation>
</comment>
<dbReference type="Pfam" id="PF14416">
    <property type="entry name" value="PMR5N"/>
    <property type="match status" value="2"/>
</dbReference>
<evidence type="ECO:0000259" key="8">
    <source>
        <dbReference type="Pfam" id="PF13839"/>
    </source>
</evidence>
<organism evidence="11 12">
    <name type="scientific">Vigna unguiculata</name>
    <name type="common">Cowpea</name>
    <dbReference type="NCBI Taxonomy" id="3917"/>
    <lineage>
        <taxon>Eukaryota</taxon>
        <taxon>Viridiplantae</taxon>
        <taxon>Streptophyta</taxon>
        <taxon>Embryophyta</taxon>
        <taxon>Tracheophyta</taxon>
        <taxon>Spermatophyta</taxon>
        <taxon>Magnoliopsida</taxon>
        <taxon>eudicotyledons</taxon>
        <taxon>Gunneridae</taxon>
        <taxon>Pentapetalae</taxon>
        <taxon>rosids</taxon>
        <taxon>fabids</taxon>
        <taxon>Fabales</taxon>
        <taxon>Fabaceae</taxon>
        <taxon>Papilionoideae</taxon>
        <taxon>50 kb inversion clade</taxon>
        <taxon>NPAAA clade</taxon>
        <taxon>indigoferoid/millettioid clade</taxon>
        <taxon>Phaseoleae</taxon>
        <taxon>Vigna</taxon>
    </lineage>
</organism>
<dbReference type="InterPro" id="IPR029962">
    <property type="entry name" value="TBL"/>
</dbReference>
<reference evidence="11 12" key="1">
    <citation type="submission" date="2019-04" db="EMBL/GenBank/DDBJ databases">
        <title>An improved genome assembly and genetic linkage map for asparagus bean, Vigna unguiculata ssp. sesquipedialis.</title>
        <authorList>
            <person name="Xia Q."/>
            <person name="Zhang R."/>
            <person name="Dong Y."/>
        </authorList>
    </citation>
    <scope>NUCLEOTIDE SEQUENCE [LARGE SCALE GENOMIC DNA]</scope>
    <source>
        <tissue evidence="11">Leaf</tissue>
    </source>
</reference>
<dbReference type="EMBL" id="CP039345">
    <property type="protein sequence ID" value="QCD77546.1"/>
    <property type="molecule type" value="Genomic_DNA"/>
</dbReference>
<evidence type="ECO:0000256" key="4">
    <source>
        <dbReference type="ARBA" id="ARBA00022968"/>
    </source>
</evidence>
<keyword evidence="5" id="KW-1133">Transmembrane helix</keyword>